<name>A0A7J5YHV5_DISMA</name>
<evidence type="ECO:0000313" key="2">
    <source>
        <dbReference type="Proteomes" id="UP000518266"/>
    </source>
</evidence>
<keyword evidence="2" id="KW-1185">Reference proteome</keyword>
<proteinExistence type="predicted"/>
<protein>
    <submittedName>
        <fullName evidence="1">Uncharacterized protein</fullName>
    </submittedName>
</protein>
<dbReference type="AlphaFoldDB" id="A0A7J5YHV5"/>
<dbReference type="EMBL" id="JAAKFY010000013">
    <property type="protein sequence ID" value="KAF3847858.1"/>
    <property type="molecule type" value="Genomic_DNA"/>
</dbReference>
<evidence type="ECO:0000313" key="1">
    <source>
        <dbReference type="EMBL" id="KAF3847858.1"/>
    </source>
</evidence>
<reference evidence="1 2" key="1">
    <citation type="submission" date="2020-03" db="EMBL/GenBank/DDBJ databases">
        <title>Dissostichus mawsoni Genome sequencing and assembly.</title>
        <authorList>
            <person name="Park H."/>
        </authorList>
    </citation>
    <scope>NUCLEOTIDE SEQUENCE [LARGE SCALE GENOMIC DNA]</scope>
    <source>
        <strain evidence="1">DM0001</strain>
        <tissue evidence="1">Muscle</tissue>
    </source>
</reference>
<gene>
    <name evidence="1" type="ORF">F7725_020886</name>
</gene>
<sequence length="421" mass="45645">MFLLSHRVIVKPCQADDFLGDSSISLVHLHAVEPGTQGQRAGDAHCGVPAVGAQLQHRQRALLHQHPVQDLPYTPKHIMPNGADELHLAAPDIEGVQDAFGVSGGGVSENVLDCLSIALMNFFRSLSPLVHLTSRVSTTRARYHPLWTPFISFSPSFAFVLSICPSSNPPSSFVTAESKPGQVQVPPSCSHKALWAIAPPIPSALSAPPPAHLRMRLRAKFSWMSDSPSAARLQASQITLPIRPLTFKRLLVPDLLRRPPFLLSGCRYTQLGPARKPGAVKHLRPLESERAHNGHAAVPYGLAQAPARANRPAELRQAHRSEQRAQELLGVPVAQLGDEGQPGRRLLLGLSQGVMAEQPIPWHRDRVLGMGLHTERTEELNPSDGGPSWAGAAVSEAWVTPPNRIKQSTETNIVVFCSTGE</sequence>
<accession>A0A7J5YHV5</accession>
<dbReference type="Proteomes" id="UP000518266">
    <property type="component" value="Unassembled WGS sequence"/>
</dbReference>
<comment type="caution">
    <text evidence="1">The sequence shown here is derived from an EMBL/GenBank/DDBJ whole genome shotgun (WGS) entry which is preliminary data.</text>
</comment>
<organism evidence="1 2">
    <name type="scientific">Dissostichus mawsoni</name>
    <name type="common">Antarctic cod</name>
    <dbReference type="NCBI Taxonomy" id="36200"/>
    <lineage>
        <taxon>Eukaryota</taxon>
        <taxon>Metazoa</taxon>
        <taxon>Chordata</taxon>
        <taxon>Craniata</taxon>
        <taxon>Vertebrata</taxon>
        <taxon>Euteleostomi</taxon>
        <taxon>Actinopterygii</taxon>
        <taxon>Neopterygii</taxon>
        <taxon>Teleostei</taxon>
        <taxon>Neoteleostei</taxon>
        <taxon>Acanthomorphata</taxon>
        <taxon>Eupercaria</taxon>
        <taxon>Perciformes</taxon>
        <taxon>Notothenioidei</taxon>
        <taxon>Nototheniidae</taxon>
        <taxon>Dissostichus</taxon>
    </lineage>
</organism>